<feature type="region of interest" description="Disordered" evidence="1">
    <location>
        <begin position="45"/>
        <end position="145"/>
    </location>
</feature>
<feature type="compositionally biased region" description="Basic residues" evidence="1">
    <location>
        <begin position="45"/>
        <end position="56"/>
    </location>
</feature>
<feature type="compositionally biased region" description="Low complexity" evidence="1">
    <location>
        <begin position="117"/>
        <end position="126"/>
    </location>
</feature>
<dbReference type="Proteomes" id="UP000025227">
    <property type="component" value="Unplaced"/>
</dbReference>
<feature type="compositionally biased region" description="Polar residues" evidence="1">
    <location>
        <begin position="91"/>
        <end position="100"/>
    </location>
</feature>
<organism evidence="3 4">
    <name type="scientific">Haemonchus contortus</name>
    <name type="common">Barber pole worm</name>
    <dbReference type="NCBI Taxonomy" id="6289"/>
    <lineage>
        <taxon>Eukaryota</taxon>
        <taxon>Metazoa</taxon>
        <taxon>Ecdysozoa</taxon>
        <taxon>Nematoda</taxon>
        <taxon>Chromadorea</taxon>
        <taxon>Rhabditida</taxon>
        <taxon>Rhabditina</taxon>
        <taxon>Rhabditomorpha</taxon>
        <taxon>Strongyloidea</taxon>
        <taxon>Trichostrongylidae</taxon>
        <taxon>Haemonchus</taxon>
    </lineage>
</organism>
<reference evidence="4" key="1">
    <citation type="submission" date="2020-12" db="UniProtKB">
        <authorList>
            <consortium name="WormBaseParasite"/>
        </authorList>
    </citation>
    <scope>IDENTIFICATION</scope>
    <source>
        <strain evidence="4">MHco3</strain>
    </source>
</reference>
<dbReference type="WBParaSite" id="HCON_00040520-00001">
    <property type="protein sequence ID" value="HCON_00040520-00001"/>
    <property type="gene ID" value="HCON_00040520"/>
</dbReference>
<evidence type="ECO:0000256" key="1">
    <source>
        <dbReference type="SAM" id="MobiDB-lite"/>
    </source>
</evidence>
<keyword evidence="2" id="KW-0472">Membrane</keyword>
<feature type="transmembrane region" description="Helical" evidence="2">
    <location>
        <begin position="12"/>
        <end position="36"/>
    </location>
</feature>
<accession>A0A7I4Y3R6</accession>
<evidence type="ECO:0000256" key="2">
    <source>
        <dbReference type="SAM" id="Phobius"/>
    </source>
</evidence>
<evidence type="ECO:0000313" key="4">
    <source>
        <dbReference type="WBParaSite" id="HCON_00040520-00001"/>
    </source>
</evidence>
<keyword evidence="2" id="KW-0812">Transmembrane</keyword>
<name>A0A7I4Y3R6_HAECO</name>
<sequence>MIGANEFTNGLLILICAVFYLVPLLQLWNLMFLCCMRKKVMKLARKSKSKSKRKKTKAETVESLVDSRLQATQCEDSAHPPSHGKNRGVVSKTQDSQSPPSEEAQKEKARQKKTQTEKQTCQTEQTIPSLKQTLKLPRAPKGNHETELIEMEMILDEQSTQSRFGAQAMTGK</sequence>
<keyword evidence="3" id="KW-1185">Reference proteome</keyword>
<proteinExistence type="predicted"/>
<dbReference type="AlphaFoldDB" id="A0A7I4Y3R6"/>
<keyword evidence="2" id="KW-1133">Transmembrane helix</keyword>
<protein>
    <submittedName>
        <fullName evidence="4">G-protein coupled receptor 158</fullName>
    </submittedName>
</protein>
<evidence type="ECO:0000313" key="3">
    <source>
        <dbReference type="Proteomes" id="UP000025227"/>
    </source>
</evidence>